<name>A0AAN6VD39_9PEZI</name>
<dbReference type="GO" id="GO:0000136">
    <property type="term" value="C:mannan polymerase complex"/>
    <property type="evidence" value="ECO:0007669"/>
    <property type="project" value="TreeGrafter"/>
</dbReference>
<dbReference type="GO" id="GO:0000009">
    <property type="term" value="F:alpha-1,6-mannosyltransferase activity"/>
    <property type="evidence" value="ECO:0007669"/>
    <property type="project" value="InterPro"/>
</dbReference>
<accession>A0AAN6VD39</accession>
<dbReference type="Proteomes" id="UP001302745">
    <property type="component" value="Unassembled WGS sequence"/>
</dbReference>
<dbReference type="Gene3D" id="3.90.550.20">
    <property type="match status" value="1"/>
</dbReference>
<keyword evidence="3" id="KW-1185">Reference proteome</keyword>
<dbReference type="PANTHER" id="PTHR31834:SF8">
    <property type="entry name" value="TRANSFERASE, PUTATIVE (AFU_ORTHOLOGUE AFUA_6G14040)-RELATED"/>
    <property type="match status" value="1"/>
</dbReference>
<gene>
    <name evidence="2" type="ORF">C8A00DRAFT_19388</name>
</gene>
<protein>
    <submittedName>
        <fullName evidence="2">Glycosyltransferase</fullName>
    </submittedName>
</protein>
<dbReference type="GO" id="GO:0006487">
    <property type="term" value="P:protein N-linked glycosylation"/>
    <property type="evidence" value="ECO:0007669"/>
    <property type="project" value="TreeGrafter"/>
</dbReference>
<reference evidence="2" key="1">
    <citation type="journal article" date="2023" name="Mol. Phylogenet. Evol.">
        <title>Genome-scale phylogeny and comparative genomics of the fungal order Sordariales.</title>
        <authorList>
            <person name="Hensen N."/>
            <person name="Bonometti L."/>
            <person name="Westerberg I."/>
            <person name="Brannstrom I.O."/>
            <person name="Guillou S."/>
            <person name="Cros-Aarteil S."/>
            <person name="Calhoun S."/>
            <person name="Haridas S."/>
            <person name="Kuo A."/>
            <person name="Mondo S."/>
            <person name="Pangilinan J."/>
            <person name="Riley R."/>
            <person name="LaButti K."/>
            <person name="Andreopoulos B."/>
            <person name="Lipzen A."/>
            <person name="Chen C."/>
            <person name="Yan M."/>
            <person name="Daum C."/>
            <person name="Ng V."/>
            <person name="Clum A."/>
            <person name="Steindorff A."/>
            <person name="Ohm R.A."/>
            <person name="Martin F."/>
            <person name="Silar P."/>
            <person name="Natvig D.O."/>
            <person name="Lalanne C."/>
            <person name="Gautier V."/>
            <person name="Ament-Velasquez S.L."/>
            <person name="Kruys A."/>
            <person name="Hutchinson M.I."/>
            <person name="Powell A.J."/>
            <person name="Barry K."/>
            <person name="Miller A.N."/>
            <person name="Grigoriev I.V."/>
            <person name="Debuchy R."/>
            <person name="Gladieux P."/>
            <person name="Hiltunen Thoren M."/>
            <person name="Johannesson H."/>
        </authorList>
    </citation>
    <scope>NUCLEOTIDE SEQUENCE</scope>
    <source>
        <strain evidence="2">CBS 538.74</strain>
    </source>
</reference>
<dbReference type="InterPro" id="IPR029044">
    <property type="entry name" value="Nucleotide-diphossugar_trans"/>
</dbReference>
<sequence length="327" mass="36886">MDAHRFLAARKLSRSFVLAVLFLAFFFPLLVYSSWRPSELWGNKFSARPAQTAPTTQTAEPAPTHPRIPKKLWYKLGPKGLNDQTRAWTDGCIRNNTDYEVEFMTESSADRYVQRTFGPSDPGLVEIYLGLTVPILKADLLRYLLLFAEGGVYSDLDVSCEAPINEWIPRQYQANASLVVGWEFDVIVDRDSFVHQLETWVIMARPGSPHVWMVIRDTLQFLRDTMRERSVPIEGVALDMIGDVVDATGPRRFTRGVLKSMAEAFDTKAHDVEGLLEPKLVGDVLFLPGYAFSASANKYQEDMEVPPPLAKHHYAGTWKNDQGGETS</sequence>
<dbReference type="Pfam" id="PF04488">
    <property type="entry name" value="Gly_transf_sug"/>
    <property type="match status" value="1"/>
</dbReference>
<dbReference type="InterPro" id="IPR007577">
    <property type="entry name" value="GlycoTrfase_DXD_sugar-bd_CS"/>
</dbReference>
<dbReference type="PANTHER" id="PTHR31834">
    <property type="entry name" value="INITIATION-SPECIFIC ALPHA-1,6-MANNOSYLTRANSFERASE"/>
    <property type="match status" value="1"/>
</dbReference>
<proteinExistence type="inferred from homology"/>
<evidence type="ECO:0000313" key="2">
    <source>
        <dbReference type="EMBL" id="KAK4148849.1"/>
    </source>
</evidence>
<comment type="caution">
    <text evidence="2">The sequence shown here is derived from an EMBL/GenBank/DDBJ whole genome shotgun (WGS) entry which is preliminary data.</text>
</comment>
<dbReference type="InterPro" id="IPR039367">
    <property type="entry name" value="Och1-like"/>
</dbReference>
<reference evidence="2" key="2">
    <citation type="submission" date="2023-05" db="EMBL/GenBank/DDBJ databases">
        <authorList>
            <consortium name="Lawrence Berkeley National Laboratory"/>
            <person name="Steindorff A."/>
            <person name="Hensen N."/>
            <person name="Bonometti L."/>
            <person name="Westerberg I."/>
            <person name="Brannstrom I.O."/>
            <person name="Guillou S."/>
            <person name="Cros-Aarteil S."/>
            <person name="Calhoun S."/>
            <person name="Haridas S."/>
            <person name="Kuo A."/>
            <person name="Mondo S."/>
            <person name="Pangilinan J."/>
            <person name="Riley R."/>
            <person name="Labutti K."/>
            <person name="Andreopoulos B."/>
            <person name="Lipzen A."/>
            <person name="Chen C."/>
            <person name="Yanf M."/>
            <person name="Daum C."/>
            <person name="Ng V."/>
            <person name="Clum A."/>
            <person name="Ohm R."/>
            <person name="Martin F."/>
            <person name="Silar P."/>
            <person name="Natvig D."/>
            <person name="Lalanne C."/>
            <person name="Gautier V."/>
            <person name="Ament-Velasquez S.L."/>
            <person name="Kruys A."/>
            <person name="Hutchinson M.I."/>
            <person name="Powell A.J."/>
            <person name="Barry K."/>
            <person name="Miller A.N."/>
            <person name="Grigoriev I.V."/>
            <person name="Debuchy R."/>
            <person name="Gladieux P."/>
            <person name="Thoren M.H."/>
            <person name="Johannesson H."/>
        </authorList>
    </citation>
    <scope>NUCLEOTIDE SEQUENCE</scope>
    <source>
        <strain evidence="2">CBS 538.74</strain>
    </source>
</reference>
<evidence type="ECO:0000313" key="3">
    <source>
        <dbReference type="Proteomes" id="UP001302745"/>
    </source>
</evidence>
<dbReference type="AlphaFoldDB" id="A0AAN6VD39"/>
<dbReference type="EMBL" id="MU857246">
    <property type="protein sequence ID" value="KAK4148849.1"/>
    <property type="molecule type" value="Genomic_DNA"/>
</dbReference>
<evidence type="ECO:0000256" key="1">
    <source>
        <dbReference type="ARBA" id="ARBA00009003"/>
    </source>
</evidence>
<dbReference type="SUPFAM" id="SSF53448">
    <property type="entry name" value="Nucleotide-diphospho-sugar transferases"/>
    <property type="match status" value="1"/>
</dbReference>
<organism evidence="2 3">
    <name type="scientific">Chaetomidium leptoderma</name>
    <dbReference type="NCBI Taxonomy" id="669021"/>
    <lineage>
        <taxon>Eukaryota</taxon>
        <taxon>Fungi</taxon>
        <taxon>Dikarya</taxon>
        <taxon>Ascomycota</taxon>
        <taxon>Pezizomycotina</taxon>
        <taxon>Sordariomycetes</taxon>
        <taxon>Sordariomycetidae</taxon>
        <taxon>Sordariales</taxon>
        <taxon>Chaetomiaceae</taxon>
        <taxon>Chaetomidium</taxon>
    </lineage>
</organism>
<comment type="similarity">
    <text evidence="1">Belongs to the glycosyltransferase 32 family.</text>
</comment>